<proteinExistence type="predicted"/>
<reference evidence="2" key="1">
    <citation type="journal article" date="2022" name="Mol. Ecol. Resour.">
        <title>The genomes of chicory, endive, great burdock and yacon provide insights into Asteraceae palaeo-polyploidization history and plant inulin production.</title>
        <authorList>
            <person name="Fan W."/>
            <person name="Wang S."/>
            <person name="Wang H."/>
            <person name="Wang A."/>
            <person name="Jiang F."/>
            <person name="Liu H."/>
            <person name="Zhao H."/>
            <person name="Xu D."/>
            <person name="Zhang Y."/>
        </authorList>
    </citation>
    <scope>NUCLEOTIDE SEQUENCE [LARGE SCALE GENOMIC DNA]</scope>
    <source>
        <strain evidence="2">cv. Punajuju</strain>
    </source>
</reference>
<dbReference type="Proteomes" id="UP001055811">
    <property type="component" value="Linkage Group LG05"/>
</dbReference>
<gene>
    <name evidence="1" type="ORF">L2E82_29070</name>
</gene>
<accession>A0ACB9CX13</accession>
<name>A0ACB9CX13_CICIN</name>
<dbReference type="EMBL" id="CM042013">
    <property type="protein sequence ID" value="KAI3738862.1"/>
    <property type="molecule type" value="Genomic_DNA"/>
</dbReference>
<evidence type="ECO:0000313" key="1">
    <source>
        <dbReference type="EMBL" id="KAI3738862.1"/>
    </source>
</evidence>
<reference evidence="1 2" key="2">
    <citation type="journal article" date="2022" name="Mol. Ecol. Resour.">
        <title>The genomes of chicory, endive, great burdock and yacon provide insights into Asteraceae paleo-polyploidization history and plant inulin production.</title>
        <authorList>
            <person name="Fan W."/>
            <person name="Wang S."/>
            <person name="Wang H."/>
            <person name="Wang A."/>
            <person name="Jiang F."/>
            <person name="Liu H."/>
            <person name="Zhao H."/>
            <person name="Xu D."/>
            <person name="Zhang Y."/>
        </authorList>
    </citation>
    <scope>NUCLEOTIDE SEQUENCE [LARGE SCALE GENOMIC DNA]</scope>
    <source>
        <strain evidence="2">cv. Punajuju</strain>
        <tissue evidence="1">Leaves</tissue>
    </source>
</reference>
<protein>
    <submittedName>
        <fullName evidence="1">Uncharacterized protein</fullName>
    </submittedName>
</protein>
<keyword evidence="2" id="KW-1185">Reference proteome</keyword>
<comment type="caution">
    <text evidence="1">The sequence shown here is derived from an EMBL/GenBank/DDBJ whole genome shotgun (WGS) entry which is preliminary data.</text>
</comment>
<evidence type="ECO:0000313" key="2">
    <source>
        <dbReference type="Proteomes" id="UP001055811"/>
    </source>
</evidence>
<sequence>MDRALARLVIQNEALLLLTYLTREAECLHTLRNLSFKVCIKEDGDWCPPFSFSEGEIDRNEDEEDSEKENDDTFILDDSDNDSFVEDSKFNCRDRVKVDESFSVEGGETKKSDRTSPGGDRNGIAFQDDDNYEFGANHHDEVEGSLLPIKDNVDVSKDMNNVDGTKLTSQVANEGTSSKNKSSLANSDGPSGPIHLPDLNNPLPSSEPNRKILSHSKSQNRKAVSAKFKDIIRASKYSNRKSKNSCADRSSNNESLSSSNSNPPSKDFSTSSDEIERTVQIGCAIGYQIQGAEEVIREAINGEGANDVPK</sequence>
<organism evidence="1 2">
    <name type="scientific">Cichorium intybus</name>
    <name type="common">Chicory</name>
    <dbReference type="NCBI Taxonomy" id="13427"/>
    <lineage>
        <taxon>Eukaryota</taxon>
        <taxon>Viridiplantae</taxon>
        <taxon>Streptophyta</taxon>
        <taxon>Embryophyta</taxon>
        <taxon>Tracheophyta</taxon>
        <taxon>Spermatophyta</taxon>
        <taxon>Magnoliopsida</taxon>
        <taxon>eudicotyledons</taxon>
        <taxon>Gunneridae</taxon>
        <taxon>Pentapetalae</taxon>
        <taxon>asterids</taxon>
        <taxon>campanulids</taxon>
        <taxon>Asterales</taxon>
        <taxon>Asteraceae</taxon>
        <taxon>Cichorioideae</taxon>
        <taxon>Cichorieae</taxon>
        <taxon>Cichoriinae</taxon>
        <taxon>Cichorium</taxon>
    </lineage>
</organism>